<dbReference type="RefSeq" id="WP_073854028.1">
    <property type="nucleotide sequence ID" value="NZ_LVWA01000010.1"/>
</dbReference>
<evidence type="ECO:0000313" key="2">
    <source>
        <dbReference type="Proteomes" id="UP000186551"/>
    </source>
</evidence>
<reference evidence="1 2" key="1">
    <citation type="submission" date="2016-03" db="EMBL/GenBank/DDBJ databases">
        <title>Genome sequence of Pontibacter sp. nov., of the family cytophagaceae, isolated from marine sediment of the Yellow Sea, China.</title>
        <authorList>
            <person name="Zhang G."/>
            <person name="Zhang R."/>
        </authorList>
    </citation>
    <scope>NUCLEOTIDE SEQUENCE [LARGE SCALE GENOMIC DNA]</scope>
    <source>
        <strain evidence="1 2">S10-8</strain>
    </source>
</reference>
<accession>A0A1Q5PA88</accession>
<dbReference type="OrthoDB" id="849284at2"/>
<sequence>MKHIFYIHSYITYFVSLQVIKYLNLEVQHCVFLYGREFKPELNELAVPEYDAPFTHHPINSFAVERRFWRSWAKIRRFDAFVEQITQGSRFHFYTNQTGIDFVRLFLKHRKCAGFSILEEGLYSYHTLHEINLELCPPVGKPSLPFILLHYANFLGRLKLQKLYLDPSYNNVFGVTEAAFPNFERKVVLPFPFKQVKEEEETDEMAVLVFDSFLEYGTVSFEVFDHALGKAFSYFEQKGIKEVAVKYHPEQYATIQNLQKAREMINRHKGRAQVQELPKNIALERMASDSSMPKLTFYIFLSSAGLYAALCGRTTKSFAKFIADQDPAYTRRLRMMPKFFKELVQLIS</sequence>
<dbReference type="Proteomes" id="UP000186551">
    <property type="component" value="Unassembled WGS sequence"/>
</dbReference>
<gene>
    <name evidence="1" type="ORF">A3841_04205</name>
</gene>
<proteinExistence type="predicted"/>
<keyword evidence="2" id="KW-1185">Reference proteome</keyword>
<organism evidence="1 2">
    <name type="scientific">Pontibacter flavimaris</name>
    <dbReference type="NCBI Taxonomy" id="1797110"/>
    <lineage>
        <taxon>Bacteria</taxon>
        <taxon>Pseudomonadati</taxon>
        <taxon>Bacteroidota</taxon>
        <taxon>Cytophagia</taxon>
        <taxon>Cytophagales</taxon>
        <taxon>Hymenobacteraceae</taxon>
        <taxon>Pontibacter</taxon>
    </lineage>
</organism>
<protein>
    <submittedName>
        <fullName evidence="1">Uncharacterized protein</fullName>
    </submittedName>
</protein>
<evidence type="ECO:0000313" key="1">
    <source>
        <dbReference type="EMBL" id="OKL39155.1"/>
    </source>
</evidence>
<dbReference type="AlphaFoldDB" id="A0A1Q5PA88"/>
<name>A0A1Q5PA88_9BACT</name>
<dbReference type="EMBL" id="LVWA01000010">
    <property type="protein sequence ID" value="OKL39155.1"/>
    <property type="molecule type" value="Genomic_DNA"/>
</dbReference>
<comment type="caution">
    <text evidence="1">The sequence shown here is derived from an EMBL/GenBank/DDBJ whole genome shotgun (WGS) entry which is preliminary data.</text>
</comment>